<dbReference type="PANTHER" id="PTHR30469">
    <property type="entry name" value="MULTIDRUG RESISTANCE PROTEIN MDTA"/>
    <property type="match status" value="1"/>
</dbReference>
<evidence type="ECO:0000259" key="6">
    <source>
        <dbReference type="Pfam" id="PF25967"/>
    </source>
</evidence>
<gene>
    <name evidence="7" type="ORF">NX722_10790</name>
</gene>
<keyword evidence="4" id="KW-0732">Signal</keyword>
<evidence type="ECO:0000313" key="8">
    <source>
        <dbReference type="Proteomes" id="UP001209854"/>
    </source>
</evidence>
<sequence length="356" mass="38521">MTRQLLLSFPFAFLAATLLSGCDQTVSEPQEILRPVRSVTVSHSDTGLQKTFPGVVEAVQQASLSFRVSGRLAALSVKDGSAVLAGEVVAELESVDFDIRLKDRQASYEVAKADYERATQLVGKGAIARADVDNLKAKLSTATAQLETARQEKAYTRLRAPFSGRVARVYADNYEEVSAKQDIMVLHDLSSLLIKVEMPESIITSAQDERQPLRYSARFDGLGDKAFPLQPSAFAVEPDSSSQTYTVTFLLSDPLGSRILPGMSADVVIKQVVPDSDWLVIPAHSVQEDNDGRFVYLVEAAEAGVGVVLRRPVQTGRLLASGIEVTSGLVAGEQLVTAGMSQMVDGMRVKWTEGEL</sequence>
<dbReference type="Proteomes" id="UP001209854">
    <property type="component" value="Unassembled WGS sequence"/>
</dbReference>
<dbReference type="PROSITE" id="PS51257">
    <property type="entry name" value="PROKAR_LIPOPROTEIN"/>
    <property type="match status" value="1"/>
</dbReference>
<dbReference type="Pfam" id="PF25917">
    <property type="entry name" value="BSH_RND"/>
    <property type="match status" value="1"/>
</dbReference>
<dbReference type="InterPro" id="IPR006143">
    <property type="entry name" value="RND_pump_MFP"/>
</dbReference>
<evidence type="ECO:0000256" key="2">
    <source>
        <dbReference type="ARBA" id="ARBA00009477"/>
    </source>
</evidence>
<comment type="similarity">
    <text evidence="2">Belongs to the membrane fusion protein (MFP) (TC 8.A.1) family.</text>
</comment>
<feature type="chain" id="PRO_5046389259" evidence="4">
    <location>
        <begin position="16"/>
        <end position="356"/>
    </location>
</feature>
<dbReference type="InterPro" id="IPR058627">
    <property type="entry name" value="MdtA-like_C"/>
</dbReference>
<keyword evidence="8" id="KW-1185">Reference proteome</keyword>
<dbReference type="Gene3D" id="2.40.50.100">
    <property type="match status" value="1"/>
</dbReference>
<keyword evidence="3" id="KW-0813">Transport</keyword>
<dbReference type="EMBL" id="JAPFCC010000001">
    <property type="protein sequence ID" value="MCW7553112.1"/>
    <property type="molecule type" value="Genomic_DNA"/>
</dbReference>
<protein>
    <submittedName>
        <fullName evidence="7">Efflux RND transporter periplasmic adaptor subunit</fullName>
    </submittedName>
</protein>
<evidence type="ECO:0000313" key="7">
    <source>
        <dbReference type="EMBL" id="MCW7553112.1"/>
    </source>
</evidence>
<proteinExistence type="inferred from homology"/>
<feature type="domain" description="Multidrug resistance protein MdtA-like C-terminal permuted SH3" evidence="6">
    <location>
        <begin position="279"/>
        <end position="340"/>
    </location>
</feature>
<dbReference type="Gene3D" id="1.10.287.470">
    <property type="entry name" value="Helix hairpin bin"/>
    <property type="match status" value="1"/>
</dbReference>
<evidence type="ECO:0000256" key="4">
    <source>
        <dbReference type="SAM" id="SignalP"/>
    </source>
</evidence>
<dbReference type="Pfam" id="PF25967">
    <property type="entry name" value="RND-MFP_C"/>
    <property type="match status" value="1"/>
</dbReference>
<evidence type="ECO:0000256" key="1">
    <source>
        <dbReference type="ARBA" id="ARBA00004196"/>
    </source>
</evidence>
<reference evidence="7 8" key="1">
    <citation type="submission" date="2022-10" db="EMBL/GenBank/DDBJ databases">
        <title>High-quality genome sequences of two octocoral-associated bacteria, Endozoicomonas euniceicola EF212 and Endozoicomonas gorgoniicola PS125.</title>
        <authorList>
            <person name="Chiou Y.-J."/>
            <person name="Chen Y.-H."/>
        </authorList>
    </citation>
    <scope>NUCLEOTIDE SEQUENCE [LARGE SCALE GENOMIC DNA]</scope>
    <source>
        <strain evidence="7 8">PS125</strain>
    </source>
</reference>
<feature type="domain" description="Multidrug resistance protein MdtA-like barrel-sandwich hybrid" evidence="5">
    <location>
        <begin position="61"/>
        <end position="181"/>
    </location>
</feature>
<dbReference type="SUPFAM" id="SSF111369">
    <property type="entry name" value="HlyD-like secretion proteins"/>
    <property type="match status" value="1"/>
</dbReference>
<dbReference type="PANTHER" id="PTHR30469:SF20">
    <property type="entry name" value="EFFLUX RND TRANSPORTER PERIPLASMIC ADAPTOR SUBUNIT"/>
    <property type="match status" value="1"/>
</dbReference>
<dbReference type="InterPro" id="IPR058625">
    <property type="entry name" value="MdtA-like_BSH"/>
</dbReference>
<feature type="signal peptide" evidence="4">
    <location>
        <begin position="1"/>
        <end position="15"/>
    </location>
</feature>
<dbReference type="Gene3D" id="2.40.420.20">
    <property type="match status" value="1"/>
</dbReference>
<evidence type="ECO:0000259" key="5">
    <source>
        <dbReference type="Pfam" id="PF25917"/>
    </source>
</evidence>
<accession>A0ABT3MUS0</accession>
<comment type="caution">
    <text evidence="7">The sequence shown here is derived from an EMBL/GenBank/DDBJ whole genome shotgun (WGS) entry which is preliminary data.</text>
</comment>
<dbReference type="NCBIfam" id="TIGR01730">
    <property type="entry name" value="RND_mfp"/>
    <property type="match status" value="1"/>
</dbReference>
<evidence type="ECO:0000256" key="3">
    <source>
        <dbReference type="ARBA" id="ARBA00022448"/>
    </source>
</evidence>
<dbReference type="RefSeq" id="WP_262567974.1">
    <property type="nucleotide sequence ID" value="NZ_JAPFCC010000001.1"/>
</dbReference>
<name>A0ABT3MUS0_9GAMM</name>
<dbReference type="Gene3D" id="2.40.30.170">
    <property type="match status" value="1"/>
</dbReference>
<organism evidence="7 8">
    <name type="scientific">Endozoicomonas gorgoniicola</name>
    <dbReference type="NCBI Taxonomy" id="1234144"/>
    <lineage>
        <taxon>Bacteria</taxon>
        <taxon>Pseudomonadati</taxon>
        <taxon>Pseudomonadota</taxon>
        <taxon>Gammaproteobacteria</taxon>
        <taxon>Oceanospirillales</taxon>
        <taxon>Endozoicomonadaceae</taxon>
        <taxon>Endozoicomonas</taxon>
    </lineage>
</organism>
<comment type="subcellular location">
    <subcellularLocation>
        <location evidence="1">Cell envelope</location>
    </subcellularLocation>
</comment>